<protein>
    <submittedName>
        <fullName evidence="3">Beta-lactamase family protein</fullName>
    </submittedName>
</protein>
<organism evidence="3 4">
    <name type="scientific">Flammeovirga aprica JL-4</name>
    <dbReference type="NCBI Taxonomy" id="694437"/>
    <lineage>
        <taxon>Bacteria</taxon>
        <taxon>Pseudomonadati</taxon>
        <taxon>Bacteroidota</taxon>
        <taxon>Cytophagia</taxon>
        <taxon>Cytophagales</taxon>
        <taxon>Flammeovirgaceae</taxon>
        <taxon>Flammeovirga</taxon>
    </lineage>
</organism>
<dbReference type="SUPFAM" id="SSF56601">
    <property type="entry name" value="beta-lactamase/transpeptidase-like"/>
    <property type="match status" value="1"/>
</dbReference>
<evidence type="ECO:0000313" key="3">
    <source>
        <dbReference type="EMBL" id="NME72430.1"/>
    </source>
</evidence>
<feature type="domain" description="Beta-lactamase-related" evidence="2">
    <location>
        <begin position="44"/>
        <end position="300"/>
    </location>
</feature>
<dbReference type="PANTHER" id="PTHR46825">
    <property type="entry name" value="D-ALANYL-D-ALANINE-CARBOXYPEPTIDASE/ENDOPEPTIDASE AMPH"/>
    <property type="match status" value="1"/>
</dbReference>
<dbReference type="PANTHER" id="PTHR46825:SF9">
    <property type="entry name" value="BETA-LACTAMASE-RELATED DOMAIN-CONTAINING PROTEIN"/>
    <property type="match status" value="1"/>
</dbReference>
<dbReference type="InterPro" id="IPR011990">
    <property type="entry name" value="TPR-like_helical_dom_sf"/>
</dbReference>
<dbReference type="Gene3D" id="1.25.40.10">
    <property type="entry name" value="Tetratricopeptide repeat domain"/>
    <property type="match status" value="1"/>
</dbReference>
<comment type="caution">
    <text evidence="3">The sequence shown here is derived from an EMBL/GenBank/DDBJ whole genome shotgun (WGS) entry which is preliminary data.</text>
</comment>
<dbReference type="InterPro" id="IPR012338">
    <property type="entry name" value="Beta-lactam/transpept-like"/>
</dbReference>
<keyword evidence="4" id="KW-1185">Reference proteome</keyword>
<reference evidence="3 4" key="1">
    <citation type="submission" date="2020-04" db="EMBL/GenBank/DDBJ databases">
        <title>Flammeovirga sp. SR4, a novel species isolated from seawater.</title>
        <authorList>
            <person name="Wang X."/>
        </authorList>
    </citation>
    <scope>NUCLEOTIDE SEQUENCE [LARGE SCALE GENOMIC DNA]</scope>
    <source>
        <strain evidence="3 4">ATCC 23126</strain>
    </source>
</reference>
<proteinExistence type="predicted"/>
<name>A0A7X9XD50_9BACT</name>
<dbReference type="RefSeq" id="WP_169660622.1">
    <property type="nucleotide sequence ID" value="NZ_JABANE010000160.1"/>
</dbReference>
<dbReference type="EMBL" id="JABANE010000160">
    <property type="protein sequence ID" value="NME72430.1"/>
    <property type="molecule type" value="Genomic_DNA"/>
</dbReference>
<keyword evidence="1" id="KW-0175">Coiled coil</keyword>
<evidence type="ECO:0000256" key="1">
    <source>
        <dbReference type="SAM" id="Coils"/>
    </source>
</evidence>
<dbReference type="PROSITE" id="PS51257">
    <property type="entry name" value="PROKAR_LIPOPROTEIN"/>
    <property type="match status" value="1"/>
</dbReference>
<accession>A0A7X9XD50</accession>
<dbReference type="Gene3D" id="3.40.710.10">
    <property type="entry name" value="DD-peptidase/beta-lactamase superfamily"/>
    <property type="match status" value="2"/>
</dbReference>
<sequence length="488" mass="55828">MQHYLKIVLLFMIAMTSCAEKKNKLEKQKERFTSELLELKEYFNIPGLAVSIEKDGDNVYQKFFGVSELETNTSVDSTTLFPIASITKVFSAVLVMKLVEQGKLSLKAPVNTFLPKPILGDSILVKHVLSHTSQGNVGEHFYYSSRFGLLTYVIEKASGKSFAENMEQEILNPLKLENTFLLQDSTQITRIAKPYILDDGIKKGFIDYGYSASAGIVSNLEDLAIFNKALDDNLIINNESKALMFTSFKKDLPYGYGVFNQQFENLNIVWAYGQYDCYSSLLLKIPSENITLTMLANNNLLSDPARLIYGDVTSSLFALSFLKNYVLQLDEMTLFQNPDSISKPSLNTKLHRKIVLAQALATSFMARFHPEKLKTSAKLLDHIFSEYPNYLEYADLNLLHTLSFLKDVAFYRELGEFNDFDLQLEKIGKMISSKDPNNPYANIYLGTFYDRKGNKEKAKYYFERIVQAPNFSRFWYTNEAQQWLDDHQ</sequence>
<dbReference type="Proteomes" id="UP000576082">
    <property type="component" value="Unassembled WGS sequence"/>
</dbReference>
<evidence type="ECO:0000259" key="2">
    <source>
        <dbReference type="Pfam" id="PF00144"/>
    </source>
</evidence>
<dbReference type="AlphaFoldDB" id="A0A7X9XD50"/>
<dbReference type="InterPro" id="IPR001466">
    <property type="entry name" value="Beta-lactam-related"/>
</dbReference>
<dbReference type="Pfam" id="PF00144">
    <property type="entry name" value="Beta-lactamase"/>
    <property type="match status" value="1"/>
</dbReference>
<evidence type="ECO:0000313" key="4">
    <source>
        <dbReference type="Proteomes" id="UP000576082"/>
    </source>
</evidence>
<feature type="coiled-coil region" evidence="1">
    <location>
        <begin position="15"/>
        <end position="42"/>
    </location>
</feature>
<dbReference type="SUPFAM" id="SSF48452">
    <property type="entry name" value="TPR-like"/>
    <property type="match status" value="1"/>
</dbReference>
<gene>
    <name evidence="3" type="ORF">HHU12_31000</name>
</gene>
<dbReference type="InterPro" id="IPR050491">
    <property type="entry name" value="AmpC-like"/>
</dbReference>